<proteinExistence type="predicted"/>
<comment type="subcellular location">
    <subcellularLocation>
        <location evidence="2 8">Cell outer membrane</location>
        <topology evidence="2 8">Lipid-anchor</topology>
    </subcellularLocation>
</comment>
<evidence type="ECO:0000256" key="7">
    <source>
        <dbReference type="ARBA" id="ARBA00023288"/>
    </source>
</evidence>
<keyword evidence="9" id="KW-1133">Transmembrane helix</keyword>
<evidence type="ECO:0000256" key="9">
    <source>
        <dbReference type="SAM" id="Phobius"/>
    </source>
</evidence>
<dbReference type="Pfam" id="PF00921">
    <property type="entry name" value="Lipoprotein_2"/>
    <property type="match status" value="1"/>
</dbReference>
<evidence type="ECO:0000256" key="3">
    <source>
        <dbReference type="ARBA" id="ARBA00022729"/>
    </source>
</evidence>
<organism evidence="10">
    <name type="scientific">Borrelia puertoricensis</name>
    <dbReference type="NCBI Taxonomy" id="2756107"/>
    <lineage>
        <taxon>Bacteria</taxon>
        <taxon>Pseudomonadati</taxon>
        <taxon>Spirochaetota</taxon>
        <taxon>Spirochaetia</taxon>
        <taxon>Spirochaetales</taxon>
        <taxon>Borreliaceae</taxon>
        <taxon>Borrelia</taxon>
    </lineage>
</organism>
<protein>
    <recommendedName>
        <fullName evidence="8">Variable large protein</fullName>
    </recommendedName>
</protein>
<dbReference type="AlphaFoldDB" id="A0AA51UMU7"/>
<keyword evidence="3 8" id="KW-0732">Signal</keyword>
<feature type="signal peptide" evidence="8">
    <location>
        <begin position="1"/>
        <end position="31"/>
    </location>
</feature>
<gene>
    <name evidence="10" type="ORF">MHINFGKF_00038</name>
</gene>
<evidence type="ECO:0000256" key="1">
    <source>
        <dbReference type="ARBA" id="ARBA00003932"/>
    </source>
</evidence>
<evidence type="ECO:0000313" key="10">
    <source>
        <dbReference type="EMBL" id="WMW27264.1"/>
    </source>
</evidence>
<sequence>MSYVIMKRITLCALLMTLFLLLSCGSGSTSAEDPKTTFLTSIANLGKGFLDVFTSLSDMVAGVFGIKADTKKSDIGKYFSDIEKTVTSVKKKLNTVVAENGNYPKIKGVVDNFITNTLDKIAAGAKTAATGATGGAVGEVVKSDSAGNGPDAESIKSLVKGIKTIVDLVLKEGDPKADKTTPVDDDKKDIGRLFGAKNEASKGAEEKHVAAAGAVTGADILKAIAAADSNATKDGKVKDATDAAALALAKGTGTANDEKLTTAEAEKDAVIAAGIALRAMAKDGKFIVKDTAVNKTEAEAAKGVAASAVGKALSTLIIAIRDTVDTGLKSISDALAAVKQGDKSADSTTPAEAATGSQKQSTFGEIMSPGFDKFLSLTASLSIILSSICLLISSFSASSATLSSCSFKSSIVSVNCNFSSTFGEIMSPGFGKFLSLFSLSILSCILSLTISLCLSNLS</sequence>
<keyword evidence="7 8" id="KW-0449">Lipoprotein</keyword>
<reference evidence="10" key="1">
    <citation type="submission" date="2023-04" db="EMBL/GenBank/DDBJ databases">
        <title>First molecular report of Borrelia puertoricensis spp. in opossums from Colombia.</title>
        <authorList>
            <person name="Lopez Y."/>
            <person name="Faccini-Martinez A.A."/>
            <person name="Munoz-Leal S."/>
            <person name="Calderon A."/>
            <person name="Munoz M."/>
            <person name="Ramirez J.D."/>
            <person name="Rivero R."/>
            <person name="Mattar S."/>
        </authorList>
    </citation>
    <scope>NUCLEOTIDE SEQUENCE</scope>
</reference>
<dbReference type="EMBL" id="OQ871584">
    <property type="protein sequence ID" value="WMW27264.1"/>
    <property type="molecule type" value="Genomic_DNA"/>
</dbReference>
<evidence type="ECO:0000256" key="8">
    <source>
        <dbReference type="RuleBase" id="RU363105"/>
    </source>
</evidence>
<keyword evidence="4 8" id="KW-0472">Membrane</keyword>
<evidence type="ECO:0000256" key="5">
    <source>
        <dbReference type="ARBA" id="ARBA00023139"/>
    </source>
</evidence>
<comment type="function">
    <text evidence="1 8">The Vlp and Vsp proteins are antigenically distinct proteins, only one vlp or vsp gene is transcriptionally active at any one time. Switching between these genes is a mechanism of host immune response evasion.</text>
</comment>
<evidence type="ECO:0000256" key="2">
    <source>
        <dbReference type="ARBA" id="ARBA00004459"/>
    </source>
</evidence>
<evidence type="ECO:0000256" key="6">
    <source>
        <dbReference type="ARBA" id="ARBA00023237"/>
    </source>
</evidence>
<dbReference type="PROSITE" id="PS51257">
    <property type="entry name" value="PROKAR_LIPOPROTEIN"/>
    <property type="match status" value="1"/>
</dbReference>
<keyword evidence="9" id="KW-0812">Transmembrane</keyword>
<dbReference type="GO" id="GO:0009279">
    <property type="term" value="C:cell outer membrane"/>
    <property type="evidence" value="ECO:0007669"/>
    <property type="project" value="UniProtKB-SubCell"/>
</dbReference>
<evidence type="ECO:0000256" key="4">
    <source>
        <dbReference type="ARBA" id="ARBA00023136"/>
    </source>
</evidence>
<keyword evidence="5 8" id="KW-0564">Palmitate</keyword>
<accession>A0AA51UMU7</accession>
<dbReference type="InterPro" id="IPR000680">
    <property type="entry name" value="Borrelia_lipo"/>
</dbReference>
<name>A0AA51UMU7_9SPIR</name>
<feature type="chain" id="PRO_5041480754" description="Variable large protein" evidence="8">
    <location>
        <begin position="32"/>
        <end position="458"/>
    </location>
</feature>
<feature type="transmembrane region" description="Helical" evidence="9">
    <location>
        <begin position="433"/>
        <end position="457"/>
    </location>
</feature>
<dbReference type="SUPFAM" id="SSF74748">
    <property type="entry name" value="Variable surface antigen VlsE"/>
    <property type="match status" value="1"/>
</dbReference>
<keyword evidence="6 8" id="KW-0998">Cell outer membrane</keyword>